<keyword evidence="6" id="KW-0256">Endoplasmic reticulum</keyword>
<evidence type="ECO:0000256" key="4">
    <source>
        <dbReference type="ARBA" id="ARBA00022729"/>
    </source>
</evidence>
<dbReference type="OMA" id="TVHQPLW"/>
<dbReference type="GO" id="GO:0090599">
    <property type="term" value="F:alpha-glucosidase activity"/>
    <property type="evidence" value="ECO:0000318"/>
    <property type="project" value="GO_Central"/>
</dbReference>
<reference evidence="16" key="2">
    <citation type="journal article" date="2013" name="G3 (Bethesda)">
        <title>Genomes of Ashbya fungi isolated from insects reveal four mating-type loci, numerous translocations, lack of transposons, and distinct gene duplications.</title>
        <authorList>
            <person name="Dietrich F.S."/>
            <person name="Voegeli S."/>
            <person name="Kuo S."/>
            <person name="Philippsen P."/>
        </authorList>
    </citation>
    <scope>GENOME REANNOTATION</scope>
    <source>
        <strain evidence="16">ATCC 10895 / CBS 109.51 / FGSC 9923 / NRRL Y-1056</strain>
    </source>
</reference>
<evidence type="ECO:0000256" key="3">
    <source>
        <dbReference type="ARBA" id="ARBA00007806"/>
    </source>
</evidence>
<evidence type="ECO:0000259" key="14">
    <source>
        <dbReference type="Pfam" id="PF21365"/>
    </source>
</evidence>
<dbReference type="InterPro" id="IPR000322">
    <property type="entry name" value="Glyco_hydro_31_TIM"/>
</dbReference>
<evidence type="ECO:0000256" key="11">
    <source>
        <dbReference type="SAM" id="SignalP"/>
    </source>
</evidence>
<reference evidence="15 16" key="1">
    <citation type="journal article" date="2004" name="Science">
        <title>The Ashbya gossypii genome as a tool for mapping the ancient Saccharomyces cerevisiae genome.</title>
        <authorList>
            <person name="Dietrich F.S."/>
            <person name="Voegeli S."/>
            <person name="Brachat S."/>
            <person name="Lerch A."/>
            <person name="Gates K."/>
            <person name="Steiner S."/>
            <person name="Mohr C."/>
            <person name="Pohlmann R."/>
            <person name="Luedi P."/>
            <person name="Choi S."/>
            <person name="Wing R.A."/>
            <person name="Flavier A."/>
            <person name="Gaffney T.D."/>
            <person name="Philippsen P."/>
        </authorList>
    </citation>
    <scope>NUCLEOTIDE SEQUENCE [LARGE SCALE GENOMIC DNA]</scope>
    <source>
        <strain evidence="16">ATCC 10895 / CBS 109.51 / FGSC 9923 / NRRL Y-1056</strain>
    </source>
</reference>
<accession>Q75EA4</accession>
<evidence type="ECO:0000256" key="10">
    <source>
        <dbReference type="RuleBase" id="RU361185"/>
    </source>
</evidence>
<keyword evidence="16" id="KW-1185">Reference proteome</keyword>
<dbReference type="STRING" id="284811.Q75EA4"/>
<evidence type="ECO:0000256" key="8">
    <source>
        <dbReference type="ARBA" id="ARBA00023295"/>
    </source>
</evidence>
<dbReference type="GO" id="GO:0033919">
    <property type="term" value="F:glucan 1,3-alpha-glucosidase activity"/>
    <property type="evidence" value="ECO:0007669"/>
    <property type="project" value="EnsemblFungi"/>
</dbReference>
<dbReference type="InterPro" id="IPR017853">
    <property type="entry name" value="GH"/>
</dbReference>
<comment type="subcellular location">
    <subcellularLocation>
        <location evidence="1">Endoplasmic reticulum</location>
    </subcellularLocation>
</comment>
<dbReference type="CDD" id="cd14752">
    <property type="entry name" value="GH31_N"/>
    <property type="match status" value="1"/>
</dbReference>
<protein>
    <recommendedName>
        <fullName evidence="9">Glucosidase II subunit alpha</fullName>
    </recommendedName>
</protein>
<dbReference type="GO" id="GO:0106407">
    <property type="term" value="F:Glc2Man9GlcNAc2 oligosaccharide glucosidase activity"/>
    <property type="evidence" value="ECO:0007669"/>
    <property type="project" value="EnsemblFungi"/>
</dbReference>
<dbReference type="Gene3D" id="2.60.40.1760">
    <property type="entry name" value="glycosyl hydrolase (family 31)"/>
    <property type="match status" value="1"/>
</dbReference>
<dbReference type="GO" id="GO:0006491">
    <property type="term" value="P:N-glycan processing"/>
    <property type="evidence" value="ECO:0000318"/>
    <property type="project" value="GO_Central"/>
</dbReference>
<feature type="domain" description="Glycosyl hydrolase family 31 C-terminal" evidence="14">
    <location>
        <begin position="693"/>
        <end position="781"/>
    </location>
</feature>
<dbReference type="InParanoid" id="Q75EA4"/>
<dbReference type="CDD" id="cd06603">
    <property type="entry name" value="GH31_GANC_GANAB_alpha"/>
    <property type="match status" value="1"/>
</dbReference>
<dbReference type="RefSeq" id="NP_982716.1">
    <property type="nucleotide sequence ID" value="NM_208069.1"/>
</dbReference>
<dbReference type="eggNOG" id="KOG1066">
    <property type="taxonomic scope" value="Eukaryota"/>
</dbReference>
<sequence length="912" mass="103896">MHWNRILFWGCALLLQQLADAFDEGVLRKCNESGVCHRNRHYGEKIASSGAVYYTVDWDSLELFTSGHTVQGKITKRLPRGKDKGSIALPFTLDVLENSLVRLRIDEDRDVTGLPEILSPRRYNGTSDWMFEDGVVLRASACNQSTAIVGDGKKMVIENSDDEVKVELFQNPFKLDVYHHDKLLVTINDRSFLNLEHWRLPRTNYQNSLPEESDYDSFYDNFHGAGNDTLPFGPESVALDVTLHGFKNVYGIPEHADSLKLRDTSGGEPYRLFNADCFEYPVKSTSPMYGSIPLMVSHAPHSSVGLFWVNSADTWIDVNYSENNVKTHWMSEAGVLDIIILLQESPAKVTESYTNITGKPAFPPISALGYHQCRWNYNDEQDLMTVNNEMDKAEMPLDFLWLDIEYTDEKKYFTWKKDAFPDPLGLFQKLANITRNLVTIIDPHLKLNYNLTDIMVANDGAIKNSTGQPFIGECWPGTSIWIDTFSPVAKNLWASFYHNFVEGAKNLFIWNDMNEMAVFDGIESTAPRDAIVHGGFEHRAVHNLYGMTVHQASYQGLRERYAEDNKRPFLLTRSYSAGSQRTAAGWSGDAVGTWDYLKITIPIILANNIVGMPFFGGDVPGFTGDPDPVLTVRWYQAGMWFPLFRGHGHKDTKRREPYLLEEPYKSIVRDVLRARYALLPTLYTAFHESNATGVPIINPMFYEKPDLEEAFDIDDQFYLGRSGLLVKPVVNNSTTTTVFFPPGRYYDYFTLETFAITDAKRLTIDTPLSKIPAYLESGKLIVTRDRYRRTTKLMERDPYTLVVAPDDENKAYGVQYIDDGATFAYQDGRYVKVEYSYFESGMSAKILKTTDELKDLMIEKIVIAKHPSFKLPGICVFKQEQATWTARITEDENKYTIHNSGVKVGVEWSIKF</sequence>
<dbReference type="KEGG" id="ago:AGOS_AAR173C"/>
<dbReference type="OrthoDB" id="1334205at2759"/>
<dbReference type="GO" id="GO:0017177">
    <property type="term" value="C:glucosidase II complex"/>
    <property type="evidence" value="ECO:0000318"/>
    <property type="project" value="GO_Central"/>
</dbReference>
<dbReference type="SUPFAM" id="SSF74650">
    <property type="entry name" value="Galactose mutarotase-like"/>
    <property type="match status" value="1"/>
</dbReference>
<dbReference type="InterPro" id="IPR011013">
    <property type="entry name" value="Gal_mutarotase_sf_dom"/>
</dbReference>
<proteinExistence type="inferred from homology"/>
<dbReference type="Pfam" id="PF21365">
    <property type="entry name" value="Glyco_hydro_31_3rd"/>
    <property type="match status" value="1"/>
</dbReference>
<dbReference type="InterPro" id="IPR048395">
    <property type="entry name" value="Glyco_hydro_31_C"/>
</dbReference>
<keyword evidence="7" id="KW-0325">Glycoprotein</keyword>
<dbReference type="GeneID" id="4618752"/>
<dbReference type="Proteomes" id="UP000000591">
    <property type="component" value="Chromosome I"/>
</dbReference>
<dbReference type="AlphaFoldDB" id="Q75EA4"/>
<gene>
    <name evidence="15" type="ORF">AGOS_AAR173C</name>
</gene>
<dbReference type="PANTHER" id="PTHR22762">
    <property type="entry name" value="ALPHA-GLUCOSIDASE"/>
    <property type="match status" value="1"/>
</dbReference>
<comment type="pathway">
    <text evidence="2">Glycan metabolism; N-glycan metabolism.</text>
</comment>
<dbReference type="Pfam" id="PF13802">
    <property type="entry name" value="Gal_mutarotas_2"/>
    <property type="match status" value="1"/>
</dbReference>
<evidence type="ECO:0000256" key="6">
    <source>
        <dbReference type="ARBA" id="ARBA00022824"/>
    </source>
</evidence>
<dbReference type="InterPro" id="IPR025887">
    <property type="entry name" value="Glyco_hydro_31_N_dom"/>
</dbReference>
<evidence type="ECO:0000256" key="5">
    <source>
        <dbReference type="ARBA" id="ARBA00022801"/>
    </source>
</evidence>
<dbReference type="SUPFAM" id="SSF51011">
    <property type="entry name" value="Glycosyl hydrolase domain"/>
    <property type="match status" value="1"/>
</dbReference>
<feature type="signal peptide" evidence="11">
    <location>
        <begin position="1"/>
        <end position="21"/>
    </location>
</feature>
<dbReference type="InterPro" id="IPR013780">
    <property type="entry name" value="Glyco_hydro_b"/>
</dbReference>
<dbReference type="PANTHER" id="PTHR22762:SF54">
    <property type="entry name" value="BCDNA.GH04962"/>
    <property type="match status" value="1"/>
</dbReference>
<dbReference type="PROSITE" id="PS00129">
    <property type="entry name" value="GLYCOSYL_HYDROL_F31_1"/>
    <property type="match status" value="1"/>
</dbReference>
<feature type="domain" description="Glycoside hydrolase family 31 TIM barrel" evidence="12">
    <location>
        <begin position="360"/>
        <end position="685"/>
    </location>
</feature>
<dbReference type="FunCoup" id="Q75EA4">
    <property type="interactions" value="982"/>
</dbReference>
<keyword evidence="5 10" id="KW-0378">Hydrolase</keyword>
<dbReference type="EMBL" id="AE016814">
    <property type="protein sequence ID" value="AAS50540.1"/>
    <property type="molecule type" value="Genomic_DNA"/>
</dbReference>
<name>Q75EA4_EREGS</name>
<feature type="chain" id="PRO_5004285447" description="Glucosidase II subunit alpha" evidence="11">
    <location>
        <begin position="22"/>
        <end position="912"/>
    </location>
</feature>
<dbReference type="GO" id="GO:0070880">
    <property type="term" value="P:fungal-type cell wall beta-glucan biosynthetic process"/>
    <property type="evidence" value="ECO:0007669"/>
    <property type="project" value="EnsemblFungi"/>
</dbReference>
<organism evidence="15 16">
    <name type="scientific">Eremothecium gossypii (strain ATCC 10895 / CBS 109.51 / FGSC 9923 / NRRL Y-1056)</name>
    <name type="common">Yeast</name>
    <name type="synonym">Ashbya gossypii</name>
    <dbReference type="NCBI Taxonomy" id="284811"/>
    <lineage>
        <taxon>Eukaryota</taxon>
        <taxon>Fungi</taxon>
        <taxon>Dikarya</taxon>
        <taxon>Ascomycota</taxon>
        <taxon>Saccharomycotina</taxon>
        <taxon>Saccharomycetes</taxon>
        <taxon>Saccharomycetales</taxon>
        <taxon>Saccharomycetaceae</taxon>
        <taxon>Eremothecium</taxon>
    </lineage>
</organism>
<feature type="domain" description="Glycoside hydrolase family 31 N-terminal" evidence="13">
    <location>
        <begin position="90"/>
        <end position="317"/>
    </location>
</feature>
<dbReference type="Gene3D" id="2.60.40.1180">
    <property type="entry name" value="Golgi alpha-mannosidase II"/>
    <property type="match status" value="2"/>
</dbReference>
<evidence type="ECO:0000259" key="13">
    <source>
        <dbReference type="Pfam" id="PF13802"/>
    </source>
</evidence>
<comment type="similarity">
    <text evidence="3 10">Belongs to the glycosyl hydrolase 31 family.</text>
</comment>
<evidence type="ECO:0000256" key="2">
    <source>
        <dbReference type="ARBA" id="ARBA00004833"/>
    </source>
</evidence>
<dbReference type="SUPFAM" id="SSF51445">
    <property type="entry name" value="(Trans)glycosidases"/>
    <property type="match status" value="1"/>
</dbReference>
<dbReference type="InterPro" id="IPR030458">
    <property type="entry name" value="Glyco_hydro_31_AS"/>
</dbReference>
<keyword evidence="4 11" id="KW-0732">Signal</keyword>
<evidence type="ECO:0000256" key="1">
    <source>
        <dbReference type="ARBA" id="ARBA00004240"/>
    </source>
</evidence>
<evidence type="ECO:0000259" key="12">
    <source>
        <dbReference type="Pfam" id="PF01055"/>
    </source>
</evidence>
<dbReference type="CAZy" id="GH31">
    <property type="family name" value="Glycoside Hydrolase Family 31"/>
</dbReference>
<dbReference type="GO" id="GO:0005788">
    <property type="term" value="C:endoplasmic reticulum lumen"/>
    <property type="evidence" value="ECO:0007669"/>
    <property type="project" value="EnsemblFungi"/>
</dbReference>
<dbReference type="Pfam" id="PF01055">
    <property type="entry name" value="Glyco_hydro_31_2nd"/>
    <property type="match status" value="1"/>
</dbReference>
<dbReference type="GO" id="GO:0030246">
    <property type="term" value="F:carbohydrate binding"/>
    <property type="evidence" value="ECO:0007669"/>
    <property type="project" value="InterPro"/>
</dbReference>
<evidence type="ECO:0000256" key="9">
    <source>
        <dbReference type="ARBA" id="ARBA00042895"/>
    </source>
</evidence>
<dbReference type="Gene3D" id="3.20.20.80">
    <property type="entry name" value="Glycosidases"/>
    <property type="match status" value="2"/>
</dbReference>
<dbReference type="HOGENOM" id="CLU_000631_7_0_1"/>
<evidence type="ECO:0000313" key="16">
    <source>
        <dbReference type="Proteomes" id="UP000000591"/>
    </source>
</evidence>
<evidence type="ECO:0000256" key="7">
    <source>
        <dbReference type="ARBA" id="ARBA00023180"/>
    </source>
</evidence>
<keyword evidence="8 10" id="KW-0326">Glycosidase</keyword>
<evidence type="ECO:0000313" key="15">
    <source>
        <dbReference type="EMBL" id="AAS50540.1"/>
    </source>
</evidence>